<dbReference type="InterPro" id="IPR001179">
    <property type="entry name" value="PPIase_FKBP_dom"/>
</dbReference>
<dbReference type="Proteomes" id="UP001497744">
    <property type="component" value="Unassembled WGS sequence"/>
</dbReference>
<protein>
    <recommendedName>
        <fullName evidence="2 7">peptidylprolyl isomerase</fullName>
        <ecNumber evidence="2 7">5.2.1.8</ecNumber>
    </recommendedName>
</protein>
<evidence type="ECO:0000256" key="2">
    <source>
        <dbReference type="ARBA" id="ARBA00013194"/>
    </source>
</evidence>
<evidence type="ECO:0000256" key="1">
    <source>
        <dbReference type="ARBA" id="ARBA00000971"/>
    </source>
</evidence>
<dbReference type="SUPFAM" id="SSF48452">
    <property type="entry name" value="TPR-like"/>
    <property type="match status" value="1"/>
</dbReference>
<dbReference type="FunFam" id="3.10.50.40:FF:000006">
    <property type="entry name" value="Peptidyl-prolyl cis-trans isomerase"/>
    <property type="match status" value="1"/>
</dbReference>
<reference evidence="11 12" key="1">
    <citation type="submission" date="2021-06" db="EMBL/GenBank/DDBJ databases">
        <title>Genome sequence of Babesia caballi.</title>
        <authorList>
            <person name="Yamagishi J."/>
            <person name="Kidaka T."/>
            <person name="Ochi A."/>
        </authorList>
    </citation>
    <scope>NUCLEOTIDE SEQUENCE [LARGE SCALE GENOMIC DNA]</scope>
    <source>
        <strain evidence="11">USDA-D6B2</strain>
    </source>
</reference>
<dbReference type="Pfam" id="PF00254">
    <property type="entry name" value="FKBP_C"/>
    <property type="match status" value="1"/>
</dbReference>
<dbReference type="FunFam" id="2.40.100.10:FF:000025">
    <property type="entry name" value="Peptidyl-prolyl cis-trans isomerase CYP19-2"/>
    <property type="match status" value="1"/>
</dbReference>
<dbReference type="PRINTS" id="PR00153">
    <property type="entry name" value="CSAPPISMRASE"/>
</dbReference>
<dbReference type="SUPFAM" id="SSF54534">
    <property type="entry name" value="FKBP-like"/>
    <property type="match status" value="1"/>
</dbReference>
<sequence length="858" mass="91102">MSEPIDLTGDSGVVKTILAEAKSDERPENGHEVEVHYTGKLDSGAVFDSSHKRETTFKFTLGAGNVIKGWDIGVASMKLGEKALFVIQPAYGYGEAGAGTSIPPNAVLHFEIELINSRPKPRDLHDMTTDEKIQAAADAKALGNAKFMSGQYRAAIAMYEDGLHYLSVREEWDEAARKASDVTKLQCHLNLANCYLKVEEYAAAENHATEALALEPLNVKGLYRRAVARVKTSSFGEALQDLTQMIKVEPKNADAVTLYQMAKAKLNEQNELAKKRYGNVFKNLSLYKEKSGIRDLAAMPRVYLDLAIGEQSCRLVIALFEDTVPKTVKNFQQLCDEKSDVNYKGNKFHRLIKGFMVQGGDVTNGDGTGGVSIYGDQFDDEAFVDQHTERGLLSMANCGPNTNNSQFFITFVATPHLNGKHVVFGKVVEGMEALGTIEELETGPNDRPKTWAGAAACSLPRGGVLLAEVGLQRELGGEPAELQQRLPLARERHQHHVPVRPGGAGLDADDVAGLQEPLERLLALVLAPAAPLGVLRELGADVAELAAYEVHGHAVGLLDGEAVPGAAEAAPAALLLRAVTACPRHSPRGRGSGRPGVGLPGGLELDEDLGLADALVLPVVVEALVEGGHDVDAVGLLVEPEAGQAAAQRGQLARLLKRHGVPRQEVGLGVLLQGFDGARALKGFRGEEAGDGDGELQLLDGFGAQVGQGELALDHRAGALEGELVLERHIDQVVAVDLGFAADNVLADPREVGRGGILALTLGGVVNVRLLVDVADVGDPVQRVVIEVGVVEKVDGVGFAGVVCCLVFTGVPGGLRDQADLGRALGGIGRSVPFTLLLRLVRALVPNHVSDHVEGVAS</sequence>
<feature type="repeat" description="TPR" evidence="8">
    <location>
        <begin position="185"/>
        <end position="218"/>
    </location>
</feature>
<dbReference type="InterPro" id="IPR046357">
    <property type="entry name" value="PPIase_dom_sf"/>
</dbReference>
<keyword evidence="3" id="KW-0677">Repeat</keyword>
<dbReference type="GO" id="GO:0006457">
    <property type="term" value="P:protein folding"/>
    <property type="evidence" value="ECO:0007669"/>
    <property type="project" value="InterPro"/>
</dbReference>
<evidence type="ECO:0000313" key="11">
    <source>
        <dbReference type="EMBL" id="GIX62259.1"/>
    </source>
</evidence>
<keyword evidence="5 7" id="KW-0697">Rotamase</keyword>
<feature type="domain" description="PPIase cyclophilin-type" evidence="10">
    <location>
        <begin position="314"/>
        <end position="459"/>
    </location>
</feature>
<evidence type="ECO:0000259" key="10">
    <source>
        <dbReference type="PROSITE" id="PS50072"/>
    </source>
</evidence>
<dbReference type="SMART" id="SM00028">
    <property type="entry name" value="TPR"/>
    <property type="match status" value="3"/>
</dbReference>
<keyword evidence="4 8" id="KW-0802">TPR repeat</keyword>
<evidence type="ECO:0000256" key="8">
    <source>
        <dbReference type="PROSITE-ProRule" id="PRU00339"/>
    </source>
</evidence>
<evidence type="ECO:0000256" key="4">
    <source>
        <dbReference type="ARBA" id="ARBA00022803"/>
    </source>
</evidence>
<dbReference type="PANTHER" id="PTHR46512:SF9">
    <property type="entry name" value="PEPTIDYLPROLYL ISOMERASE"/>
    <property type="match status" value="1"/>
</dbReference>
<dbReference type="InterPro" id="IPR011990">
    <property type="entry name" value="TPR-like_helical_dom_sf"/>
</dbReference>
<dbReference type="InterPro" id="IPR050754">
    <property type="entry name" value="FKBP4/5/8-like"/>
</dbReference>
<evidence type="ECO:0000256" key="7">
    <source>
        <dbReference type="PROSITE-ProRule" id="PRU00277"/>
    </source>
</evidence>
<proteinExistence type="predicted"/>
<dbReference type="PROSITE" id="PS50005">
    <property type="entry name" value="TPR"/>
    <property type="match status" value="1"/>
</dbReference>
<comment type="caution">
    <text evidence="11">The sequence shown here is derived from an EMBL/GenBank/DDBJ whole genome shotgun (WGS) entry which is preliminary data.</text>
</comment>
<dbReference type="InterPro" id="IPR029000">
    <property type="entry name" value="Cyclophilin-like_dom_sf"/>
</dbReference>
<keyword evidence="12" id="KW-1185">Reference proteome</keyword>
<evidence type="ECO:0000259" key="9">
    <source>
        <dbReference type="PROSITE" id="PS50059"/>
    </source>
</evidence>
<evidence type="ECO:0000313" key="12">
    <source>
        <dbReference type="Proteomes" id="UP001497744"/>
    </source>
</evidence>
<feature type="domain" description="PPIase FKBP-type" evidence="9">
    <location>
        <begin position="30"/>
        <end position="118"/>
    </location>
</feature>
<evidence type="ECO:0000256" key="5">
    <source>
        <dbReference type="ARBA" id="ARBA00023110"/>
    </source>
</evidence>
<dbReference type="PANTHER" id="PTHR46512">
    <property type="entry name" value="PEPTIDYLPROLYL ISOMERASE"/>
    <property type="match status" value="1"/>
</dbReference>
<dbReference type="RefSeq" id="XP_067714328.1">
    <property type="nucleotide sequence ID" value="XM_067858227.1"/>
</dbReference>
<dbReference type="InterPro" id="IPR002130">
    <property type="entry name" value="Cyclophilin-type_PPIase_dom"/>
</dbReference>
<dbReference type="GO" id="GO:0003755">
    <property type="term" value="F:peptidyl-prolyl cis-trans isomerase activity"/>
    <property type="evidence" value="ECO:0007669"/>
    <property type="project" value="UniProtKB-KW"/>
</dbReference>
<dbReference type="PROSITE" id="PS50072">
    <property type="entry name" value="CSA_PPIASE_2"/>
    <property type="match status" value="1"/>
</dbReference>
<keyword evidence="6 7" id="KW-0413">Isomerase</keyword>
<dbReference type="InterPro" id="IPR019734">
    <property type="entry name" value="TPR_rpt"/>
</dbReference>
<evidence type="ECO:0000256" key="3">
    <source>
        <dbReference type="ARBA" id="ARBA00022737"/>
    </source>
</evidence>
<gene>
    <name evidence="11" type="ORF">BcabD6B2_16940</name>
</gene>
<accession>A0AAV4LQL6</accession>
<dbReference type="Gene3D" id="1.25.40.10">
    <property type="entry name" value="Tetratricopeptide repeat domain"/>
    <property type="match status" value="1"/>
</dbReference>
<name>A0AAV4LQL6_BABCB</name>
<dbReference type="EMBL" id="BPLF01000001">
    <property type="protein sequence ID" value="GIX62259.1"/>
    <property type="molecule type" value="Genomic_DNA"/>
</dbReference>
<dbReference type="PROSITE" id="PS00170">
    <property type="entry name" value="CSA_PPIASE_1"/>
    <property type="match status" value="1"/>
</dbReference>
<dbReference type="AlphaFoldDB" id="A0AAV4LQL6"/>
<dbReference type="GeneID" id="94193740"/>
<dbReference type="EC" id="5.2.1.8" evidence="2 7"/>
<comment type="catalytic activity">
    <reaction evidence="1 7">
        <text>[protein]-peptidylproline (omega=180) = [protein]-peptidylproline (omega=0)</text>
        <dbReference type="Rhea" id="RHEA:16237"/>
        <dbReference type="Rhea" id="RHEA-COMP:10747"/>
        <dbReference type="Rhea" id="RHEA-COMP:10748"/>
        <dbReference type="ChEBI" id="CHEBI:83833"/>
        <dbReference type="ChEBI" id="CHEBI:83834"/>
        <dbReference type="EC" id="5.2.1.8"/>
    </reaction>
</comment>
<dbReference type="Gene3D" id="2.40.100.10">
    <property type="entry name" value="Cyclophilin-like"/>
    <property type="match status" value="1"/>
</dbReference>
<dbReference type="SUPFAM" id="SSF50891">
    <property type="entry name" value="Cyclophilin-like"/>
    <property type="match status" value="1"/>
</dbReference>
<dbReference type="InterPro" id="IPR020892">
    <property type="entry name" value="Cyclophilin-type_PPIase_CS"/>
</dbReference>
<organism evidence="11 12">
    <name type="scientific">Babesia caballi</name>
    <dbReference type="NCBI Taxonomy" id="5871"/>
    <lineage>
        <taxon>Eukaryota</taxon>
        <taxon>Sar</taxon>
        <taxon>Alveolata</taxon>
        <taxon>Apicomplexa</taxon>
        <taxon>Aconoidasida</taxon>
        <taxon>Piroplasmida</taxon>
        <taxon>Babesiidae</taxon>
        <taxon>Babesia</taxon>
    </lineage>
</organism>
<evidence type="ECO:0000256" key="6">
    <source>
        <dbReference type="ARBA" id="ARBA00023235"/>
    </source>
</evidence>
<dbReference type="Pfam" id="PF00160">
    <property type="entry name" value="Pro_isomerase"/>
    <property type="match status" value="1"/>
</dbReference>
<dbReference type="Gene3D" id="3.10.50.40">
    <property type="match status" value="1"/>
</dbReference>
<dbReference type="PROSITE" id="PS50059">
    <property type="entry name" value="FKBP_PPIASE"/>
    <property type="match status" value="1"/>
</dbReference>